<comment type="caution">
    <text evidence="2">The sequence shown here is derived from an EMBL/GenBank/DDBJ whole genome shotgun (WGS) entry which is preliminary data.</text>
</comment>
<protein>
    <submittedName>
        <fullName evidence="2">GLPGLI family protein</fullName>
    </submittedName>
</protein>
<dbReference type="Proteomes" id="UP000294830">
    <property type="component" value="Unassembled WGS sequence"/>
</dbReference>
<proteinExistence type="predicted"/>
<evidence type="ECO:0000256" key="1">
    <source>
        <dbReference type="SAM" id="SignalP"/>
    </source>
</evidence>
<dbReference type="AlphaFoldDB" id="A0A4V2RPT4"/>
<reference evidence="2 3" key="1">
    <citation type="submission" date="2019-03" db="EMBL/GenBank/DDBJ databases">
        <title>Genomic Encyclopedia of Archaeal and Bacterial Type Strains, Phase II (KMG-II): from individual species to whole genera.</title>
        <authorList>
            <person name="Goeker M."/>
        </authorList>
    </citation>
    <scope>NUCLEOTIDE SEQUENCE [LARGE SCALE GENOMIC DNA]</scope>
    <source>
        <strain evidence="2 3">RL-C</strain>
    </source>
</reference>
<dbReference type="InterPro" id="IPR005901">
    <property type="entry name" value="GLPGLI"/>
</dbReference>
<feature type="chain" id="PRO_5020704922" evidence="1">
    <location>
        <begin position="26"/>
        <end position="284"/>
    </location>
</feature>
<feature type="signal peptide" evidence="1">
    <location>
        <begin position="1"/>
        <end position="25"/>
    </location>
</feature>
<evidence type="ECO:0000313" key="2">
    <source>
        <dbReference type="EMBL" id="TCN68860.1"/>
    </source>
</evidence>
<dbReference type="RefSeq" id="WP_165877016.1">
    <property type="nucleotide sequence ID" value="NZ_SLWB01000005.1"/>
</dbReference>
<sequence>MKSLSFVFKLLLCCFLMLVCIKLKAQFVPAPQFIDKFKILDSCLYRVYYDVRIQNSTAEKGSPINDVHWLEIGSRIAKCSSYLLYQKDSTSTVMRDKGMDVGVIIQQMVFPVETYVDRNQGSTKLVYRTFYSGPILRYSEPIEVINWQISPDADSILSFSCQKATCQFRGRSYTAWFTMEIPLSYGPYKFWGLPGLILKIGDNDNQYSWICTRIEKAQKSETIKEYKWNYDDVNKQKMDATIVKMHENPFKFCESLGMKFMVRSNGSYGERVADISIPYSPLEK</sequence>
<dbReference type="Pfam" id="PF09697">
    <property type="entry name" value="Porph_ging"/>
    <property type="match status" value="1"/>
</dbReference>
<name>A0A4V2RPT4_9BACT</name>
<accession>A0A4V2RPT4</accession>
<organism evidence="2 3">
    <name type="scientific">Acetobacteroides hydrogenigenes</name>
    <dbReference type="NCBI Taxonomy" id="979970"/>
    <lineage>
        <taxon>Bacteria</taxon>
        <taxon>Pseudomonadati</taxon>
        <taxon>Bacteroidota</taxon>
        <taxon>Bacteroidia</taxon>
        <taxon>Bacteroidales</taxon>
        <taxon>Rikenellaceae</taxon>
        <taxon>Acetobacteroides</taxon>
    </lineage>
</organism>
<dbReference type="NCBIfam" id="TIGR01200">
    <property type="entry name" value="GLPGLI"/>
    <property type="match status" value="1"/>
</dbReference>
<evidence type="ECO:0000313" key="3">
    <source>
        <dbReference type="Proteomes" id="UP000294830"/>
    </source>
</evidence>
<dbReference type="EMBL" id="SLWB01000005">
    <property type="protein sequence ID" value="TCN68860.1"/>
    <property type="molecule type" value="Genomic_DNA"/>
</dbReference>
<keyword evidence="1" id="KW-0732">Signal</keyword>
<keyword evidence="3" id="KW-1185">Reference proteome</keyword>
<gene>
    <name evidence="2" type="ORF">CLV25_10562</name>
</gene>